<evidence type="ECO:0000313" key="2">
    <source>
        <dbReference type="EMBL" id="RID80528.1"/>
    </source>
</evidence>
<protein>
    <recommendedName>
        <fullName evidence="1">RNase H type-1 domain-containing protein</fullName>
    </recommendedName>
</protein>
<evidence type="ECO:0000259" key="1">
    <source>
        <dbReference type="Pfam" id="PF13456"/>
    </source>
</evidence>
<dbReference type="AlphaFoldDB" id="A0A398AUN4"/>
<organism evidence="2 3">
    <name type="scientific">Brassica campestris</name>
    <name type="common">Field mustard</name>
    <dbReference type="NCBI Taxonomy" id="3711"/>
    <lineage>
        <taxon>Eukaryota</taxon>
        <taxon>Viridiplantae</taxon>
        <taxon>Streptophyta</taxon>
        <taxon>Embryophyta</taxon>
        <taxon>Tracheophyta</taxon>
        <taxon>Spermatophyta</taxon>
        <taxon>Magnoliopsida</taxon>
        <taxon>eudicotyledons</taxon>
        <taxon>Gunneridae</taxon>
        <taxon>Pentapetalae</taxon>
        <taxon>rosids</taxon>
        <taxon>malvids</taxon>
        <taxon>Brassicales</taxon>
        <taxon>Brassicaceae</taxon>
        <taxon>Brassiceae</taxon>
        <taxon>Brassica</taxon>
    </lineage>
</organism>
<reference evidence="2 3" key="1">
    <citation type="submission" date="2018-06" db="EMBL/GenBank/DDBJ databases">
        <title>WGS assembly of Brassica rapa FPsc.</title>
        <authorList>
            <person name="Bowman J."/>
            <person name="Kohchi T."/>
            <person name="Yamato K."/>
            <person name="Jenkins J."/>
            <person name="Shu S."/>
            <person name="Ishizaki K."/>
            <person name="Yamaoka S."/>
            <person name="Nishihama R."/>
            <person name="Nakamura Y."/>
            <person name="Berger F."/>
            <person name="Adam C."/>
            <person name="Aki S."/>
            <person name="Althoff F."/>
            <person name="Araki T."/>
            <person name="Arteaga-Vazquez M."/>
            <person name="Balasubrmanian S."/>
            <person name="Bauer D."/>
            <person name="Boehm C."/>
            <person name="Briginshaw L."/>
            <person name="Caballero-Perez J."/>
            <person name="Catarino B."/>
            <person name="Chen F."/>
            <person name="Chiyoda S."/>
            <person name="Chovatia M."/>
            <person name="Davies K."/>
            <person name="Delmans M."/>
            <person name="Demura T."/>
            <person name="Dierschke T."/>
            <person name="Dolan L."/>
            <person name="Dorantes-Acosta A."/>
            <person name="Eklund D."/>
            <person name="Florent S."/>
            <person name="Flores-Sandoval E."/>
            <person name="Fujiyama A."/>
            <person name="Fukuzawa H."/>
            <person name="Galik B."/>
            <person name="Grimanelli D."/>
            <person name="Grimwood J."/>
            <person name="Grossniklaus U."/>
            <person name="Hamada T."/>
            <person name="Haseloff J."/>
            <person name="Hetherington A."/>
            <person name="Higo A."/>
            <person name="Hirakawa Y."/>
            <person name="Hundley H."/>
            <person name="Ikeda Y."/>
            <person name="Inoue K."/>
            <person name="Inoue S."/>
            <person name="Ishida S."/>
            <person name="Jia Q."/>
            <person name="Kakita M."/>
            <person name="Kanazawa T."/>
            <person name="Kawai Y."/>
            <person name="Kawashima T."/>
            <person name="Kennedy M."/>
            <person name="Kinose K."/>
            <person name="Kinoshita T."/>
            <person name="Kohara Y."/>
            <person name="Koide E."/>
            <person name="Komatsu K."/>
            <person name="Kopischke S."/>
            <person name="Kubo M."/>
            <person name="Kyozuka J."/>
            <person name="Lagercrantz U."/>
            <person name="Lin S."/>
            <person name="Lindquist E."/>
            <person name="Lipzen A."/>
            <person name="Lu C."/>
            <person name="Luna E."/>
            <person name="Martienssen R."/>
            <person name="Minamino N."/>
            <person name="Mizutani M."/>
            <person name="Mizutani M."/>
            <person name="Mochizuki N."/>
            <person name="Monte I."/>
            <person name="Mosher R."/>
            <person name="Nagasaki H."/>
            <person name="Nakagami H."/>
            <person name="Naramoto S."/>
            <person name="Nishitani K."/>
            <person name="Ohtani M."/>
            <person name="Okamoto T."/>
            <person name="Okumura M."/>
            <person name="Phillips J."/>
            <person name="Pollak B."/>
            <person name="Reinders A."/>
            <person name="Roevekamp M."/>
            <person name="Sano R."/>
            <person name="Sawa S."/>
            <person name="Schmid M."/>
            <person name="Shirakawa M."/>
            <person name="Solano R."/>
            <person name="Spunde A."/>
            <person name="Suetsugu N."/>
            <person name="Sugano S."/>
            <person name="Sugiyama A."/>
            <person name="Sun R."/>
            <person name="Suzuki Y."/>
            <person name="Takenaka M."/>
            <person name="Takezawa D."/>
            <person name="Tomogane H."/>
            <person name="Tsuzuki M."/>
            <person name="Ueda T."/>
            <person name="Umeda M."/>
            <person name="Ward J."/>
            <person name="Watanabe Y."/>
            <person name="Yazaki K."/>
            <person name="Yokoyama R."/>
            <person name="Yoshitake Y."/>
            <person name="Yotsui I."/>
            <person name="Zachgo S."/>
            <person name="Schmutz J."/>
        </authorList>
    </citation>
    <scope>NUCLEOTIDE SEQUENCE [LARGE SCALE GENOMIC DNA]</scope>
    <source>
        <strain evidence="3">cv. B-3</strain>
    </source>
</reference>
<dbReference type="EMBL" id="CM010628">
    <property type="protein sequence ID" value="RID80528.1"/>
    <property type="molecule type" value="Genomic_DNA"/>
</dbReference>
<accession>A0A398AUN4</accession>
<name>A0A398AUN4_BRACM</name>
<dbReference type="GO" id="GO:0004523">
    <property type="term" value="F:RNA-DNA hybrid ribonuclease activity"/>
    <property type="evidence" value="ECO:0007669"/>
    <property type="project" value="InterPro"/>
</dbReference>
<dbReference type="Gene3D" id="3.30.420.10">
    <property type="entry name" value="Ribonuclease H-like superfamily/Ribonuclease H"/>
    <property type="match status" value="1"/>
</dbReference>
<dbReference type="InterPro" id="IPR002156">
    <property type="entry name" value="RNaseH_domain"/>
</dbReference>
<evidence type="ECO:0000313" key="3">
    <source>
        <dbReference type="Proteomes" id="UP000264353"/>
    </source>
</evidence>
<gene>
    <name evidence="2" type="ORF">BRARA_A03187</name>
</gene>
<dbReference type="CDD" id="cd06222">
    <property type="entry name" value="RNase_H_like"/>
    <property type="match status" value="1"/>
</dbReference>
<proteinExistence type="predicted"/>
<dbReference type="InterPro" id="IPR036397">
    <property type="entry name" value="RNaseH_sf"/>
</dbReference>
<dbReference type="GO" id="GO:0003676">
    <property type="term" value="F:nucleic acid binding"/>
    <property type="evidence" value="ECO:0007669"/>
    <property type="project" value="InterPro"/>
</dbReference>
<dbReference type="Proteomes" id="UP000264353">
    <property type="component" value="Chromosome A1"/>
</dbReference>
<dbReference type="Pfam" id="PF13456">
    <property type="entry name" value="RVT_3"/>
    <property type="match status" value="1"/>
</dbReference>
<sequence>MQRCWIKGYTKIIFEGDNQQLHNVLNKFVKKIAVMNWIQEVRKCEAKFEEVQFKWIRQTSNVVADLLAKADMPNDFRFHFHTNIQYIIKDARKTEEIISLPESQLVRTFKRL</sequence>
<feature type="domain" description="RNase H type-1" evidence="1">
    <location>
        <begin position="1"/>
        <end position="69"/>
    </location>
</feature>
<dbReference type="SUPFAM" id="SSF53098">
    <property type="entry name" value="Ribonuclease H-like"/>
    <property type="match status" value="1"/>
</dbReference>
<dbReference type="InterPro" id="IPR044730">
    <property type="entry name" value="RNase_H-like_dom_plant"/>
</dbReference>
<dbReference type="InterPro" id="IPR012337">
    <property type="entry name" value="RNaseH-like_sf"/>
</dbReference>